<dbReference type="SUPFAM" id="SSF52266">
    <property type="entry name" value="SGNH hydrolase"/>
    <property type="match status" value="1"/>
</dbReference>
<keyword evidence="4" id="KW-1185">Reference proteome</keyword>
<evidence type="ECO:0000256" key="1">
    <source>
        <dbReference type="SAM" id="MobiDB-lite"/>
    </source>
</evidence>
<dbReference type="RefSeq" id="WP_379766390.1">
    <property type="nucleotide sequence ID" value="NZ_JBHSMZ010000001.1"/>
</dbReference>
<dbReference type="Pfam" id="PF13472">
    <property type="entry name" value="Lipase_GDSL_2"/>
    <property type="match status" value="1"/>
</dbReference>
<feature type="region of interest" description="Disordered" evidence="1">
    <location>
        <begin position="1"/>
        <end position="26"/>
    </location>
</feature>
<reference evidence="4" key="1">
    <citation type="journal article" date="2019" name="Int. J. Syst. Evol. Microbiol.">
        <title>The Global Catalogue of Microorganisms (GCM) 10K type strain sequencing project: providing services to taxonomists for standard genome sequencing and annotation.</title>
        <authorList>
            <consortium name="The Broad Institute Genomics Platform"/>
            <consortium name="The Broad Institute Genome Sequencing Center for Infectious Disease"/>
            <person name="Wu L."/>
            <person name="Ma J."/>
        </authorList>
    </citation>
    <scope>NUCLEOTIDE SEQUENCE [LARGE SCALE GENOMIC DNA]</scope>
    <source>
        <strain evidence="4">CGMCC 4.5798</strain>
    </source>
</reference>
<evidence type="ECO:0000313" key="3">
    <source>
        <dbReference type="EMBL" id="MFC5547326.1"/>
    </source>
</evidence>
<dbReference type="GO" id="GO:0016787">
    <property type="term" value="F:hydrolase activity"/>
    <property type="evidence" value="ECO:0007669"/>
    <property type="project" value="UniProtKB-KW"/>
</dbReference>
<organism evidence="3 4">
    <name type="scientific">Massilia aerilata</name>
    <dbReference type="NCBI Taxonomy" id="453817"/>
    <lineage>
        <taxon>Bacteria</taxon>
        <taxon>Pseudomonadati</taxon>
        <taxon>Pseudomonadota</taxon>
        <taxon>Betaproteobacteria</taxon>
        <taxon>Burkholderiales</taxon>
        <taxon>Oxalobacteraceae</taxon>
        <taxon>Telluria group</taxon>
        <taxon>Massilia</taxon>
    </lineage>
</organism>
<sequence>MRPIQHPEHEGEPGDAPSNPPRRGFLKSGPALAAALALPALAPLSEAQAAELWVASWGAAPAGPPPSASTMTLSGQTLRLIVHASVAGSRVRIRISNEMGSTPLSIGTARIALRSSGAVTVAGTERQLLFGGRGSVTIAAGAAVLSDGANFNVPPFSDLAVSLYLPGSVRVTTLHNVALQTSYVSTAGDRSAVQSLPVSRTIATWPFLSEVDVSGPYSGLSASSSVVALGDSITDGQASTANANRRWPDMLARRLQLELGVSGNIGVANRGISANSLLKDYPEAMLAGQKALTRFDRDVLGTSGVRWLIVLIGINDIVYSPGSNPIPASSLISGHQQLVSRARARGIRATGATLTPFEGHVYYTAARENVRKGLNAWIRGAGNYDAVADFDLALRDPARSTRLRATYDSGDHLHPNNAGYQALAQALRIDLFN</sequence>
<comment type="caution">
    <text evidence="3">The sequence shown here is derived from an EMBL/GenBank/DDBJ whole genome shotgun (WGS) entry which is preliminary data.</text>
</comment>
<dbReference type="InterPro" id="IPR036514">
    <property type="entry name" value="SGNH_hydro_sf"/>
</dbReference>
<feature type="compositionally biased region" description="Basic and acidic residues" evidence="1">
    <location>
        <begin position="1"/>
        <end position="12"/>
    </location>
</feature>
<dbReference type="PROSITE" id="PS51318">
    <property type="entry name" value="TAT"/>
    <property type="match status" value="1"/>
</dbReference>
<dbReference type="EMBL" id="JBHSMZ010000001">
    <property type="protein sequence ID" value="MFC5547326.1"/>
    <property type="molecule type" value="Genomic_DNA"/>
</dbReference>
<dbReference type="Gene3D" id="3.40.50.1110">
    <property type="entry name" value="SGNH hydrolase"/>
    <property type="match status" value="1"/>
</dbReference>
<dbReference type="Proteomes" id="UP001596086">
    <property type="component" value="Unassembled WGS sequence"/>
</dbReference>
<accession>A0ABW0RTD8</accession>
<protein>
    <submittedName>
        <fullName evidence="3">SGNH/GDSL hydrolase family protein</fullName>
    </submittedName>
</protein>
<dbReference type="PANTHER" id="PTHR43784:SF2">
    <property type="entry name" value="GDSL-LIKE LIPASE_ACYLHYDROLASE, PUTATIVE (AFU_ORTHOLOGUE AFUA_2G00820)-RELATED"/>
    <property type="match status" value="1"/>
</dbReference>
<keyword evidence="3" id="KW-0378">Hydrolase</keyword>
<dbReference type="PANTHER" id="PTHR43784">
    <property type="entry name" value="GDSL-LIKE LIPASE/ACYLHYDROLASE, PUTATIVE (AFU_ORTHOLOGUE AFUA_2G00820)-RELATED"/>
    <property type="match status" value="1"/>
</dbReference>
<gene>
    <name evidence="3" type="ORF">ACFPO9_02210</name>
</gene>
<dbReference type="InterPro" id="IPR053140">
    <property type="entry name" value="GDSL_Rv0518-like"/>
</dbReference>
<evidence type="ECO:0000313" key="4">
    <source>
        <dbReference type="Proteomes" id="UP001596086"/>
    </source>
</evidence>
<dbReference type="InterPro" id="IPR006311">
    <property type="entry name" value="TAT_signal"/>
</dbReference>
<dbReference type="InterPro" id="IPR013830">
    <property type="entry name" value="SGNH_hydro"/>
</dbReference>
<proteinExistence type="predicted"/>
<evidence type="ECO:0000259" key="2">
    <source>
        <dbReference type="Pfam" id="PF13472"/>
    </source>
</evidence>
<dbReference type="CDD" id="cd01830">
    <property type="entry name" value="XynE_like"/>
    <property type="match status" value="1"/>
</dbReference>
<feature type="domain" description="SGNH hydrolase-type esterase" evidence="2">
    <location>
        <begin position="228"/>
        <end position="422"/>
    </location>
</feature>
<name>A0ABW0RTD8_9BURK</name>